<comment type="catalytic activity">
    <reaction evidence="1">
        <text>Hydrolysis of terminal, non-reducing beta-D-mannose residues in beta-D-mannosides.</text>
        <dbReference type="EC" id="3.2.1.25"/>
    </reaction>
</comment>
<keyword evidence="11" id="KW-1185">Reference proteome</keyword>
<dbReference type="PANTHER" id="PTHR43730:SF1">
    <property type="entry name" value="BETA-MANNOSIDASE"/>
    <property type="match status" value="1"/>
</dbReference>
<dbReference type="InterPro" id="IPR054593">
    <property type="entry name" value="Beta-mannosidase-like_N2"/>
</dbReference>
<dbReference type="GO" id="GO:0004567">
    <property type="term" value="F:beta-mannosidase activity"/>
    <property type="evidence" value="ECO:0007669"/>
    <property type="project" value="UniProtKB-EC"/>
</dbReference>
<dbReference type="PANTHER" id="PTHR43730">
    <property type="entry name" value="BETA-MANNOSIDASE"/>
    <property type="match status" value="1"/>
</dbReference>
<gene>
    <name evidence="10" type="ORF">EJC50_26860</name>
</gene>
<dbReference type="EC" id="3.2.1.25" evidence="3"/>
<dbReference type="Proteomes" id="UP000272528">
    <property type="component" value="Chromosome"/>
</dbReference>
<dbReference type="AlphaFoldDB" id="A0A3S9AB14"/>
<evidence type="ECO:0000313" key="10">
    <source>
        <dbReference type="EMBL" id="AZN42912.1"/>
    </source>
</evidence>
<evidence type="ECO:0000259" key="8">
    <source>
        <dbReference type="Pfam" id="PF02836"/>
    </source>
</evidence>
<dbReference type="GO" id="GO:0005975">
    <property type="term" value="P:carbohydrate metabolic process"/>
    <property type="evidence" value="ECO:0007669"/>
    <property type="project" value="InterPro"/>
</dbReference>
<reference evidence="11" key="1">
    <citation type="submission" date="2018-12" db="EMBL/GenBank/DDBJ databases">
        <title>Genome sequence of Peanibacillus sp.</title>
        <authorList>
            <person name="Subramani G."/>
            <person name="Srinivasan S."/>
            <person name="Kim M.K."/>
        </authorList>
    </citation>
    <scope>NUCLEOTIDE SEQUENCE [LARGE SCALE GENOMIC DNA]</scope>
    <source>
        <strain evidence="11">18JY67-1</strain>
    </source>
</reference>
<evidence type="ECO:0000256" key="1">
    <source>
        <dbReference type="ARBA" id="ARBA00000829"/>
    </source>
</evidence>
<dbReference type="OrthoDB" id="9801077at2"/>
<evidence type="ECO:0000256" key="2">
    <source>
        <dbReference type="ARBA" id="ARBA00007401"/>
    </source>
</evidence>
<sequence>MNLELTAYISRRIVMNQSMTLNGKWKLYYGLEEGEMPAVLADVKARNWPAVEASVPGNVELDLVRAGVENDPYLGQNLYHFSKYEYYQWWFERDFQISEDLQGKNIAIKLHGLDTFGTIWINDTLVGTTDNMMIEHECDITPYVRFGESNHIAIRIESAMNKIRDKDFPVNLCMSERHDELVWLRKPPHSFGWDIAPRLLSAGIWRDIEIIVNEKTRLTEVYYATQQLQGNSAQMAVRYRFTTDKTYLNDFSIRIRGVCGEHSFEHEANTKFVSDGFSFDVPNPKLWWPKGYGDASLYEVTFVLLYKGQPVDSRTENIGIRILELKTAFELGDAGEFQIIANGIPIFAKGTNWVPLDALHSRDKERLPQAHDLLEDLGCNIVRCWGGNVYEDHEFFDLCDRRGIMVWQDFAMACAIYPQSEEFADMIRKEAISIVKKMRNHPSILLWAGDNEIDQLYYHKGYVLPHARNNRISREVLPNVVGSHDPFRTYLHSSPYIPEHIIGDLNVPEQHNWGPRDYFKGDFYKHTTAHFISEIGYHGCPAVSSIKKFISPDQLWPYSNNDEWDTHNTEYIPFEKRYYNRNELMASQVEILFGHVPDTLEEFALASQISQAEAKKFFVEMVRLRKWRRTGVIWWNALDCWPQFSDAVVDYYFNKKLAYHYLKRVQAPVCLMMSEIENWHHKVILGNDSLETGLVTYHVEDGDTGEILLQGQVMMKANENVEVGSIKTLEGKKRLYLLKWNFNTTEGANHYISGLVPFDINQYKNWLKTIEALPGAFSSDECYL</sequence>
<organism evidence="10 11">
    <name type="scientific">Paenibacillus albus</name>
    <dbReference type="NCBI Taxonomy" id="2495582"/>
    <lineage>
        <taxon>Bacteria</taxon>
        <taxon>Bacillati</taxon>
        <taxon>Bacillota</taxon>
        <taxon>Bacilli</taxon>
        <taxon>Bacillales</taxon>
        <taxon>Paenibacillaceae</taxon>
        <taxon>Paenibacillus</taxon>
    </lineage>
</organism>
<keyword evidence="5" id="KW-0378">Hydrolase</keyword>
<evidence type="ECO:0000256" key="6">
    <source>
        <dbReference type="ARBA" id="ARBA00023295"/>
    </source>
</evidence>
<evidence type="ECO:0000259" key="9">
    <source>
        <dbReference type="Pfam" id="PF22666"/>
    </source>
</evidence>
<dbReference type="EMBL" id="CP034437">
    <property type="protein sequence ID" value="AZN42912.1"/>
    <property type="molecule type" value="Genomic_DNA"/>
</dbReference>
<protein>
    <recommendedName>
        <fullName evidence="3">beta-mannosidase</fullName>
        <ecNumber evidence="3">3.2.1.25</ecNumber>
    </recommendedName>
</protein>
<dbReference type="Pfam" id="PF00703">
    <property type="entry name" value="Glyco_hydro_2"/>
    <property type="match status" value="1"/>
</dbReference>
<dbReference type="SUPFAM" id="SSF49785">
    <property type="entry name" value="Galactose-binding domain-like"/>
    <property type="match status" value="1"/>
</dbReference>
<comment type="similarity">
    <text evidence="2">Belongs to the glycosyl hydrolase 2 family.</text>
</comment>
<evidence type="ECO:0000256" key="5">
    <source>
        <dbReference type="ARBA" id="ARBA00022801"/>
    </source>
</evidence>
<dbReference type="KEGG" id="palb:EJC50_26860"/>
<dbReference type="InterPro" id="IPR006102">
    <property type="entry name" value="Ig-like_GH2"/>
</dbReference>
<dbReference type="SUPFAM" id="SSF49303">
    <property type="entry name" value="beta-Galactosidase/glucuronidase domain"/>
    <property type="match status" value="1"/>
</dbReference>
<dbReference type="Gene3D" id="3.20.20.80">
    <property type="entry name" value="Glycosidases"/>
    <property type="match status" value="1"/>
</dbReference>
<evidence type="ECO:0000256" key="3">
    <source>
        <dbReference type="ARBA" id="ARBA00012754"/>
    </source>
</evidence>
<keyword evidence="6" id="KW-0326">Glycosidase</keyword>
<evidence type="ECO:0000313" key="11">
    <source>
        <dbReference type="Proteomes" id="UP000272528"/>
    </source>
</evidence>
<dbReference type="Pfam" id="PF22666">
    <property type="entry name" value="Glyco_hydro_2_N2"/>
    <property type="match status" value="1"/>
</dbReference>
<dbReference type="Gene3D" id="2.60.120.260">
    <property type="entry name" value="Galactose-binding domain-like"/>
    <property type="match status" value="1"/>
</dbReference>
<dbReference type="InterPro" id="IPR036156">
    <property type="entry name" value="Beta-gal/glucu_dom_sf"/>
</dbReference>
<feature type="domain" description="Glycoside hydrolase family 2 catalytic" evidence="8">
    <location>
        <begin position="338"/>
        <end position="461"/>
    </location>
</feature>
<accession>A0A3S9AB14</accession>
<keyword evidence="4" id="KW-0732">Signal</keyword>
<evidence type="ECO:0000256" key="4">
    <source>
        <dbReference type="ARBA" id="ARBA00022729"/>
    </source>
</evidence>
<dbReference type="GO" id="GO:0006516">
    <property type="term" value="P:glycoprotein catabolic process"/>
    <property type="evidence" value="ECO:0007669"/>
    <property type="project" value="TreeGrafter"/>
</dbReference>
<dbReference type="SUPFAM" id="SSF51445">
    <property type="entry name" value="(Trans)glycosidases"/>
    <property type="match status" value="1"/>
</dbReference>
<proteinExistence type="inferred from homology"/>
<dbReference type="InterPro" id="IPR017853">
    <property type="entry name" value="GH"/>
</dbReference>
<dbReference type="InterPro" id="IPR006103">
    <property type="entry name" value="Glyco_hydro_2_cat"/>
</dbReference>
<feature type="domain" description="Glycoside hydrolase family 2 immunoglobulin-like beta-sandwich" evidence="7">
    <location>
        <begin position="222"/>
        <end position="321"/>
    </location>
</feature>
<name>A0A3S9AB14_9BACL</name>
<dbReference type="InterPro" id="IPR008979">
    <property type="entry name" value="Galactose-bd-like_sf"/>
</dbReference>
<dbReference type="Pfam" id="PF02836">
    <property type="entry name" value="Glyco_hydro_2_C"/>
    <property type="match status" value="1"/>
</dbReference>
<dbReference type="Gene3D" id="2.60.40.10">
    <property type="entry name" value="Immunoglobulins"/>
    <property type="match status" value="1"/>
</dbReference>
<dbReference type="InterPro" id="IPR013783">
    <property type="entry name" value="Ig-like_fold"/>
</dbReference>
<evidence type="ECO:0000259" key="7">
    <source>
        <dbReference type="Pfam" id="PF00703"/>
    </source>
</evidence>
<dbReference type="InterPro" id="IPR050887">
    <property type="entry name" value="Beta-mannosidase_GH2"/>
</dbReference>
<feature type="domain" description="Beta-mannosidase-like galactose-binding" evidence="9">
    <location>
        <begin position="50"/>
        <end position="206"/>
    </location>
</feature>